<sequence>MAFRLDDRHLALGLGIFLFAAAWGIRYAIKDVNALTEIEPLEPLEDDTLQRPEDLIDLSTLKTLAESPNHNIAHSAISLIVTRFASMPNAHEILAQDCYSKNEKVRSQARTALKFLKDYPFPADLSARQHIPLSNSDSLVISPGPIPQSREEWEEYFASHPELDLPDPARDGSDGADLEIQVNTRRHIVLDYEHGDVLVPRLGEPNTEFAGWTSIPRARPLRENEVETERRRRRREAMVLHEGDGGVNEDDIFRPQR</sequence>
<organism evidence="1 2">
    <name type="scientific">Teratosphaeria nubilosa</name>
    <dbReference type="NCBI Taxonomy" id="161662"/>
    <lineage>
        <taxon>Eukaryota</taxon>
        <taxon>Fungi</taxon>
        <taxon>Dikarya</taxon>
        <taxon>Ascomycota</taxon>
        <taxon>Pezizomycotina</taxon>
        <taxon>Dothideomycetes</taxon>
        <taxon>Dothideomycetidae</taxon>
        <taxon>Mycosphaerellales</taxon>
        <taxon>Teratosphaeriaceae</taxon>
        <taxon>Teratosphaeria</taxon>
    </lineage>
</organism>
<name>A0A6G1KWT2_9PEZI</name>
<reference evidence="1" key="1">
    <citation type="journal article" date="2020" name="Stud. Mycol.">
        <title>101 Dothideomycetes genomes: a test case for predicting lifestyles and emergence of pathogens.</title>
        <authorList>
            <person name="Haridas S."/>
            <person name="Albert R."/>
            <person name="Binder M."/>
            <person name="Bloem J."/>
            <person name="Labutti K."/>
            <person name="Salamov A."/>
            <person name="Andreopoulos B."/>
            <person name="Baker S."/>
            <person name="Barry K."/>
            <person name="Bills G."/>
            <person name="Bluhm B."/>
            <person name="Cannon C."/>
            <person name="Castanera R."/>
            <person name="Culley D."/>
            <person name="Daum C."/>
            <person name="Ezra D."/>
            <person name="Gonzalez J."/>
            <person name="Henrissat B."/>
            <person name="Kuo A."/>
            <person name="Liang C."/>
            <person name="Lipzen A."/>
            <person name="Lutzoni F."/>
            <person name="Magnuson J."/>
            <person name="Mondo S."/>
            <person name="Nolan M."/>
            <person name="Ohm R."/>
            <person name="Pangilinan J."/>
            <person name="Park H.-J."/>
            <person name="Ramirez L."/>
            <person name="Alfaro M."/>
            <person name="Sun H."/>
            <person name="Tritt A."/>
            <person name="Yoshinaga Y."/>
            <person name="Zwiers L.-H."/>
            <person name="Turgeon B."/>
            <person name="Goodwin S."/>
            <person name="Spatafora J."/>
            <person name="Crous P."/>
            <person name="Grigoriev I."/>
        </authorList>
    </citation>
    <scope>NUCLEOTIDE SEQUENCE</scope>
    <source>
        <strain evidence="1">CBS 116005</strain>
    </source>
</reference>
<evidence type="ECO:0000313" key="2">
    <source>
        <dbReference type="Proteomes" id="UP000799436"/>
    </source>
</evidence>
<dbReference type="EMBL" id="ML995910">
    <property type="protein sequence ID" value="KAF2764782.1"/>
    <property type="molecule type" value="Genomic_DNA"/>
</dbReference>
<evidence type="ECO:0000313" key="1">
    <source>
        <dbReference type="EMBL" id="KAF2764782.1"/>
    </source>
</evidence>
<keyword evidence="2" id="KW-1185">Reference proteome</keyword>
<dbReference type="OrthoDB" id="5385189at2759"/>
<gene>
    <name evidence="1" type="ORF">EJ03DRAFT_15979</name>
</gene>
<proteinExistence type="predicted"/>
<protein>
    <submittedName>
        <fullName evidence="1">Uncharacterized protein</fullName>
    </submittedName>
</protein>
<dbReference type="AlphaFoldDB" id="A0A6G1KWT2"/>
<dbReference type="Proteomes" id="UP000799436">
    <property type="component" value="Unassembled WGS sequence"/>
</dbReference>
<accession>A0A6G1KWT2</accession>